<gene>
    <name evidence="3" type="ORF">ANANG_G00160350</name>
</gene>
<protein>
    <submittedName>
        <fullName evidence="3">Uncharacterized protein</fullName>
    </submittedName>
</protein>
<dbReference type="PANTHER" id="PTHR28567">
    <property type="entry name" value="PROTEIN FAM53A-LIKE ISOFORM X1"/>
    <property type="match status" value="1"/>
</dbReference>
<comment type="similarity">
    <text evidence="1">Belongs to the FAM53 family.</text>
</comment>
<feature type="compositionally biased region" description="Pro residues" evidence="2">
    <location>
        <begin position="255"/>
        <end position="268"/>
    </location>
</feature>
<dbReference type="Proteomes" id="UP001044222">
    <property type="component" value="Chromosome 8"/>
</dbReference>
<evidence type="ECO:0000313" key="3">
    <source>
        <dbReference type="EMBL" id="KAG5844246.1"/>
    </source>
</evidence>
<dbReference type="GO" id="GO:0005634">
    <property type="term" value="C:nucleus"/>
    <property type="evidence" value="ECO:0007669"/>
    <property type="project" value="TreeGrafter"/>
</dbReference>
<evidence type="ECO:0000313" key="4">
    <source>
        <dbReference type="Proteomes" id="UP001044222"/>
    </source>
</evidence>
<comment type="caution">
    <text evidence="3">The sequence shown here is derived from an EMBL/GenBank/DDBJ whole genome shotgun (WGS) entry which is preliminary data.</text>
</comment>
<dbReference type="Pfam" id="PF15242">
    <property type="entry name" value="FAM53"/>
    <property type="match status" value="1"/>
</dbReference>
<evidence type="ECO:0000256" key="2">
    <source>
        <dbReference type="SAM" id="MobiDB-lite"/>
    </source>
</evidence>
<name>A0A9D3M850_ANGAN</name>
<evidence type="ECO:0000256" key="1">
    <source>
        <dbReference type="ARBA" id="ARBA00010984"/>
    </source>
</evidence>
<accession>A0A9D3M850</accession>
<feature type="region of interest" description="Disordered" evidence="2">
    <location>
        <begin position="252"/>
        <end position="298"/>
    </location>
</feature>
<reference evidence="3" key="1">
    <citation type="submission" date="2021-01" db="EMBL/GenBank/DDBJ databases">
        <title>A chromosome-scale assembly of European eel, Anguilla anguilla.</title>
        <authorList>
            <person name="Henkel C."/>
            <person name="Jong-Raadsen S.A."/>
            <person name="Dufour S."/>
            <person name="Weltzien F.-A."/>
            <person name="Palstra A.P."/>
            <person name="Pelster B."/>
            <person name="Spaink H.P."/>
            <person name="Van Den Thillart G.E."/>
            <person name="Jansen H."/>
            <person name="Zahm M."/>
            <person name="Klopp C."/>
            <person name="Cedric C."/>
            <person name="Louis A."/>
            <person name="Berthelot C."/>
            <person name="Parey E."/>
            <person name="Roest Crollius H."/>
            <person name="Montfort J."/>
            <person name="Robinson-Rechavi M."/>
            <person name="Bucao C."/>
            <person name="Bouchez O."/>
            <person name="Gislard M."/>
            <person name="Lluch J."/>
            <person name="Milhes M."/>
            <person name="Lampietro C."/>
            <person name="Lopez Roques C."/>
            <person name="Donnadieu C."/>
            <person name="Braasch I."/>
            <person name="Desvignes T."/>
            <person name="Postlethwait J."/>
            <person name="Bobe J."/>
            <person name="Guiguen Y."/>
            <person name="Dirks R."/>
        </authorList>
    </citation>
    <scope>NUCLEOTIDE SEQUENCE</scope>
    <source>
        <strain evidence="3">Tag_6206</strain>
        <tissue evidence="3">Liver</tissue>
    </source>
</reference>
<proteinExistence type="inferred from homology"/>
<dbReference type="InterPro" id="IPR029356">
    <property type="entry name" value="FAM53"/>
</dbReference>
<dbReference type="PANTHER" id="PTHR28567:SF4">
    <property type="entry name" value="PROTEIN FAM53C"/>
    <property type="match status" value="1"/>
</dbReference>
<dbReference type="AlphaFoldDB" id="A0A9D3M850"/>
<feature type="compositionally biased region" description="Low complexity" evidence="2">
    <location>
        <begin position="165"/>
        <end position="187"/>
    </location>
</feature>
<feature type="region of interest" description="Disordered" evidence="2">
    <location>
        <begin position="152"/>
        <end position="240"/>
    </location>
</feature>
<sequence>MVTLITEQLRKQSLSGHAHLGSFSLYLPLPEPPSPGICWPTYGLMPESSYWQLCPPSKPSLQGVLSSSFPPGPVPLGPPAALPRGGCPGPGPGPQHLGDEPVSPRGTPSPTAAPKRHCRSLSVPEDLSRCRYTWRPSASRIWTPVKRRCHSGAGRGSCPLRAPPSSSLNSSGQSSSSPTFCSLALSQSPPPLGLPLGPARRGRGGAGRGLLLLLPRPSSSSCSSSPSPLRPPPHHPHRRFSLSPVHIREAAAHFLPPPPPAPPQPGPRPWQCRRRRPQPAARRPRCAGPRPCSSRAVTRNPATCCCGNRA</sequence>
<dbReference type="EMBL" id="JAFIRN010000008">
    <property type="protein sequence ID" value="KAG5844246.1"/>
    <property type="molecule type" value="Genomic_DNA"/>
</dbReference>
<feature type="region of interest" description="Disordered" evidence="2">
    <location>
        <begin position="62"/>
        <end position="120"/>
    </location>
</feature>
<organism evidence="3 4">
    <name type="scientific">Anguilla anguilla</name>
    <name type="common">European freshwater eel</name>
    <name type="synonym">Muraena anguilla</name>
    <dbReference type="NCBI Taxonomy" id="7936"/>
    <lineage>
        <taxon>Eukaryota</taxon>
        <taxon>Metazoa</taxon>
        <taxon>Chordata</taxon>
        <taxon>Craniata</taxon>
        <taxon>Vertebrata</taxon>
        <taxon>Euteleostomi</taxon>
        <taxon>Actinopterygii</taxon>
        <taxon>Neopterygii</taxon>
        <taxon>Teleostei</taxon>
        <taxon>Anguilliformes</taxon>
        <taxon>Anguillidae</taxon>
        <taxon>Anguilla</taxon>
    </lineage>
</organism>
<feature type="compositionally biased region" description="Basic residues" evidence="2">
    <location>
        <begin position="271"/>
        <end position="285"/>
    </location>
</feature>
<dbReference type="GO" id="GO:0006606">
    <property type="term" value="P:protein import into nucleus"/>
    <property type="evidence" value="ECO:0007669"/>
    <property type="project" value="TreeGrafter"/>
</dbReference>
<feature type="compositionally biased region" description="Pro residues" evidence="2">
    <location>
        <begin position="70"/>
        <end position="81"/>
    </location>
</feature>
<keyword evidence="4" id="KW-1185">Reference proteome</keyword>
<feature type="compositionally biased region" description="Low complexity" evidence="2">
    <location>
        <begin position="209"/>
        <end position="227"/>
    </location>
</feature>